<evidence type="ECO:0000256" key="18">
    <source>
        <dbReference type="ARBA" id="ARBA00060901"/>
    </source>
</evidence>
<dbReference type="STRING" id="1705562.AMS69_14165"/>
<reference evidence="21 22" key="1">
    <citation type="submission" date="2015-08" db="EMBL/GenBank/DDBJ databases">
        <title>Genomes of Isolates from Cabo Rojo, PR.</title>
        <authorList>
            <person name="Sanchez-Nieves R.L."/>
            <person name="Montalvo-Rodriguez R."/>
        </authorList>
    </citation>
    <scope>NUCLEOTIDE SEQUENCE [LARGE SCALE GENOMIC DNA]</scope>
    <source>
        <strain evidence="21 22">SL3</strain>
    </source>
</reference>
<keyword evidence="13" id="KW-0460">Magnesium</keyword>
<dbReference type="PANTHER" id="PTHR20941:SF1">
    <property type="entry name" value="FOLIC ACID SYNTHESIS PROTEIN FOL1"/>
    <property type="match status" value="1"/>
</dbReference>
<dbReference type="GO" id="GO:0004156">
    <property type="term" value="F:dihydropteroate synthase activity"/>
    <property type="evidence" value="ECO:0007669"/>
    <property type="project" value="UniProtKB-EC"/>
</dbReference>
<comment type="similarity">
    <text evidence="5">In the C-terminal section; belongs to the DHPS family.</text>
</comment>
<dbReference type="NCBIfam" id="TIGR01496">
    <property type="entry name" value="DHPS"/>
    <property type="match status" value="1"/>
</dbReference>
<dbReference type="NCBIfam" id="TIGR01499">
    <property type="entry name" value="folC"/>
    <property type="match status" value="1"/>
</dbReference>
<keyword evidence="15" id="KW-0511">Multifunctional enzyme</keyword>
<dbReference type="InterPro" id="IPR011005">
    <property type="entry name" value="Dihydropteroate_synth-like_sf"/>
</dbReference>
<accession>A0A0M9AI52</accession>
<dbReference type="Gene3D" id="3.40.1190.10">
    <property type="entry name" value="Mur-like, catalytic domain"/>
    <property type="match status" value="1"/>
</dbReference>
<dbReference type="InterPro" id="IPR013221">
    <property type="entry name" value="Mur_ligase_cen"/>
</dbReference>
<dbReference type="CDD" id="cd00739">
    <property type="entry name" value="DHPS"/>
    <property type="match status" value="1"/>
</dbReference>
<dbReference type="PROSITE" id="PS00792">
    <property type="entry name" value="DHPS_1"/>
    <property type="match status" value="1"/>
</dbReference>
<evidence type="ECO:0000256" key="5">
    <source>
        <dbReference type="ARBA" id="ARBA00009951"/>
    </source>
</evidence>
<dbReference type="InterPro" id="IPR001645">
    <property type="entry name" value="Folylpolyglutamate_synth"/>
</dbReference>
<dbReference type="RefSeq" id="WP_053968699.1">
    <property type="nucleotide sequence ID" value="NZ_LIUF01000004.1"/>
</dbReference>
<sequence length="799" mass="85279">MEYHESADYLQSLQRRRPKLGTDTTARMLSHLGDPDDSFDSVQIAGSNGKGSTARMTESVLRAAGLDVGLFTSPGLNGFREQITVNGGRVPKERVTEFVEQIKPCIDQLAAEDDKPTHFEVLTALALYHFDVEDVDVAVLEVGIGGRYDATSAVEPVASAVTSISLEHTDLLGDTVEAIARDKAQVAPRDAPLVTGTTGAALETIQGITDTITVGDAGADVTAVENGMRSAVENRISLTGPDWALESNLKLLGQHQAENAGVAATLARQLIDVDTETVSEGLRAATLPGRFEIRSTDPMVVLDGSHNPGAMETLTTLIERYEYDDLHVVFAAMNDKEYERMIATLPAVETAFTARPEVDRAASTESLAAAFEGQATRVQRVESVPEATERAIATADTNDFVLVAGSLYAVAEARDRWSRLVVPTENLRQASTGGADGVGSEPEIRQRVLSVTLRRDQAGVVKQTFEDCGGTCTRSTVGMPEKLVDTTLSGTPRQFRRLTDRLASAGLGLGRLAMQLEDALADRSFPPPFDTDSAAVMGILNVTPDSFYDGGEYNRRDLAISHAEQLIESGADIVDIGGESTRPGAEPVTVETEIDRVVPVIEAVSSLDTTVSVDTRKAAVADAALDAGADIVNDVSGLSDPEMRFVVADHDASVILMHSLSAPVDPGRTVTYDDVVDDVLRDLTEQVLLAEQAGIDREQVIIDPGCGFGKNAAESFELVDRLHEFHALGCPVLVGHSRKSMFADISDAEADRLPPTLATTALAAERGADAVRVHDVSENNAVLKTVSATAARPSQLRQQ</sequence>
<dbReference type="SUPFAM" id="SSF51717">
    <property type="entry name" value="Dihydropteroate synthetase-like"/>
    <property type="match status" value="1"/>
</dbReference>
<dbReference type="PANTHER" id="PTHR20941">
    <property type="entry name" value="FOLATE SYNTHESIS PROTEINS"/>
    <property type="match status" value="1"/>
</dbReference>
<evidence type="ECO:0000256" key="6">
    <source>
        <dbReference type="ARBA" id="ARBA00012458"/>
    </source>
</evidence>
<dbReference type="Gene3D" id="3.90.190.20">
    <property type="entry name" value="Mur ligase, C-terminal domain"/>
    <property type="match status" value="1"/>
</dbReference>
<evidence type="ECO:0000256" key="12">
    <source>
        <dbReference type="ARBA" id="ARBA00022840"/>
    </source>
</evidence>
<evidence type="ECO:0000256" key="7">
    <source>
        <dbReference type="ARBA" id="ARBA00013025"/>
    </source>
</evidence>
<keyword evidence="22" id="KW-1185">Reference proteome</keyword>
<dbReference type="InterPro" id="IPR006390">
    <property type="entry name" value="DHP_synth_dom"/>
</dbReference>
<evidence type="ECO:0000256" key="10">
    <source>
        <dbReference type="ARBA" id="ARBA00022723"/>
    </source>
</evidence>
<dbReference type="InterPro" id="IPR045031">
    <property type="entry name" value="DHP_synth-like"/>
</dbReference>
<dbReference type="GO" id="GO:0005524">
    <property type="term" value="F:ATP binding"/>
    <property type="evidence" value="ECO:0007669"/>
    <property type="project" value="UniProtKB-KW"/>
</dbReference>
<dbReference type="SUPFAM" id="SSF53244">
    <property type="entry name" value="MurD-like peptide ligases, peptide-binding domain"/>
    <property type="match status" value="1"/>
</dbReference>
<comment type="cofactor">
    <cofactor evidence="2">
        <name>Mg(2+)</name>
        <dbReference type="ChEBI" id="CHEBI:18420"/>
    </cofactor>
</comment>
<protein>
    <recommendedName>
        <fullName evidence="19">Probable bifunctional folylpolyglutamate synthase/dihydropteroate synthase</fullName>
        <ecNumber evidence="6">2.5.1.15</ecNumber>
        <ecNumber evidence="7">6.3.2.17</ecNumber>
    </recommendedName>
</protein>
<organism evidence="21 22">
    <name type="scientific">Haloarcula rubripromontorii</name>
    <dbReference type="NCBI Taxonomy" id="1705562"/>
    <lineage>
        <taxon>Archaea</taxon>
        <taxon>Methanobacteriati</taxon>
        <taxon>Methanobacteriota</taxon>
        <taxon>Stenosarchaea group</taxon>
        <taxon>Halobacteria</taxon>
        <taxon>Halobacteriales</taxon>
        <taxon>Haloarculaceae</taxon>
        <taxon>Haloarcula</taxon>
    </lineage>
</organism>
<dbReference type="InterPro" id="IPR004101">
    <property type="entry name" value="Mur_ligase_C"/>
</dbReference>
<dbReference type="GO" id="GO:0046872">
    <property type="term" value="F:metal ion binding"/>
    <property type="evidence" value="ECO:0007669"/>
    <property type="project" value="UniProtKB-KW"/>
</dbReference>
<dbReference type="InterPro" id="IPR000489">
    <property type="entry name" value="Pterin-binding_dom"/>
</dbReference>
<dbReference type="SUPFAM" id="SSF53623">
    <property type="entry name" value="MurD-like peptide ligases, catalytic domain"/>
    <property type="match status" value="1"/>
</dbReference>
<dbReference type="Pfam" id="PF08245">
    <property type="entry name" value="Mur_ligase_M"/>
    <property type="match status" value="1"/>
</dbReference>
<evidence type="ECO:0000259" key="20">
    <source>
        <dbReference type="PROSITE" id="PS50972"/>
    </source>
</evidence>
<evidence type="ECO:0000256" key="4">
    <source>
        <dbReference type="ARBA" id="ARBA00005150"/>
    </source>
</evidence>
<dbReference type="GO" id="GO:0046656">
    <property type="term" value="P:folic acid biosynthetic process"/>
    <property type="evidence" value="ECO:0007669"/>
    <property type="project" value="UniProtKB-KW"/>
</dbReference>
<feature type="domain" description="Pterin-binding" evidence="20">
    <location>
        <begin position="534"/>
        <end position="784"/>
    </location>
</feature>
<comment type="function">
    <text evidence="17">Can complement an H.volcanii mutant strain that is thymidine auxotroph because it lacks the two dihydrofolate reductase genes encoded by hdrA and hdrB.</text>
</comment>
<dbReference type="GO" id="GO:0004326">
    <property type="term" value="F:tetrahydrofolylpolyglutamate synthase activity"/>
    <property type="evidence" value="ECO:0007669"/>
    <property type="project" value="UniProtKB-EC"/>
</dbReference>
<keyword evidence="12" id="KW-0067">ATP-binding</keyword>
<comment type="catalytic activity">
    <reaction evidence="1">
        <text>(7,8-dihydropterin-6-yl)methyl diphosphate + 4-aminobenzoate = 7,8-dihydropteroate + diphosphate</text>
        <dbReference type="Rhea" id="RHEA:19949"/>
        <dbReference type="ChEBI" id="CHEBI:17836"/>
        <dbReference type="ChEBI" id="CHEBI:17839"/>
        <dbReference type="ChEBI" id="CHEBI:33019"/>
        <dbReference type="ChEBI" id="CHEBI:72950"/>
        <dbReference type="EC" id="2.5.1.15"/>
    </reaction>
</comment>
<comment type="similarity">
    <text evidence="18">In the N-terminal section; belongs to the folylpolyglutamate synthase family.</text>
</comment>
<evidence type="ECO:0000256" key="13">
    <source>
        <dbReference type="ARBA" id="ARBA00022842"/>
    </source>
</evidence>
<evidence type="ECO:0000256" key="1">
    <source>
        <dbReference type="ARBA" id="ARBA00000012"/>
    </source>
</evidence>
<dbReference type="AlphaFoldDB" id="A0A0M9AI52"/>
<dbReference type="Pfam" id="PF02875">
    <property type="entry name" value="Mur_ligase_C"/>
    <property type="match status" value="1"/>
</dbReference>
<dbReference type="Proteomes" id="UP000037729">
    <property type="component" value="Unassembled WGS sequence"/>
</dbReference>
<dbReference type="Gene3D" id="3.20.20.20">
    <property type="entry name" value="Dihydropteroate synthase-like"/>
    <property type="match status" value="1"/>
</dbReference>
<dbReference type="PROSITE" id="PS50972">
    <property type="entry name" value="PTERIN_BINDING"/>
    <property type="match status" value="1"/>
</dbReference>
<comment type="pathway">
    <text evidence="4">Cofactor biosynthesis; tetrahydrofolylpolyglutamate biosynthesis.</text>
</comment>
<comment type="caution">
    <text evidence="21">The sequence shown here is derived from an EMBL/GenBank/DDBJ whole genome shotgun (WGS) entry which is preliminary data.</text>
</comment>
<dbReference type="Pfam" id="PF00809">
    <property type="entry name" value="Pterin_bind"/>
    <property type="match status" value="1"/>
</dbReference>
<dbReference type="EC" id="6.3.2.17" evidence="7"/>
<dbReference type="OrthoDB" id="75177at2157"/>
<gene>
    <name evidence="21" type="ORF">AMS69_14165</name>
</gene>
<evidence type="ECO:0000256" key="3">
    <source>
        <dbReference type="ARBA" id="ARBA00004763"/>
    </source>
</evidence>
<dbReference type="PATRIC" id="fig|1705562.3.peg.3444"/>
<keyword evidence="9" id="KW-0808">Transferase</keyword>
<evidence type="ECO:0000256" key="8">
    <source>
        <dbReference type="ARBA" id="ARBA00022598"/>
    </source>
</evidence>
<keyword evidence="10" id="KW-0479">Metal-binding</keyword>
<dbReference type="FunFam" id="3.40.1190.10:FF:000011">
    <property type="entry name" value="Folylpolyglutamate synthase/dihydrofolate synthase"/>
    <property type="match status" value="1"/>
</dbReference>
<comment type="catalytic activity">
    <reaction evidence="16">
        <text>(6S)-5,6,7,8-tetrahydrofolyl-(gamma-L-Glu)(n) + L-glutamate + ATP = (6S)-5,6,7,8-tetrahydrofolyl-(gamma-L-Glu)(n+1) + ADP + phosphate + H(+)</text>
        <dbReference type="Rhea" id="RHEA:10580"/>
        <dbReference type="Rhea" id="RHEA-COMP:14738"/>
        <dbReference type="Rhea" id="RHEA-COMP:14740"/>
        <dbReference type="ChEBI" id="CHEBI:15378"/>
        <dbReference type="ChEBI" id="CHEBI:29985"/>
        <dbReference type="ChEBI" id="CHEBI:30616"/>
        <dbReference type="ChEBI" id="CHEBI:43474"/>
        <dbReference type="ChEBI" id="CHEBI:141005"/>
        <dbReference type="ChEBI" id="CHEBI:456216"/>
        <dbReference type="EC" id="6.3.2.17"/>
    </reaction>
</comment>
<evidence type="ECO:0000256" key="11">
    <source>
        <dbReference type="ARBA" id="ARBA00022741"/>
    </source>
</evidence>
<dbReference type="PROSITE" id="PS00793">
    <property type="entry name" value="DHPS_2"/>
    <property type="match status" value="1"/>
</dbReference>
<keyword evidence="11" id="KW-0547">Nucleotide-binding</keyword>
<keyword evidence="8" id="KW-0436">Ligase</keyword>
<name>A0A0M9AI52_9EURY</name>
<keyword evidence="14" id="KW-0289">Folate biosynthesis</keyword>
<dbReference type="EMBL" id="LIUF01000004">
    <property type="protein sequence ID" value="KOX92489.1"/>
    <property type="molecule type" value="Genomic_DNA"/>
</dbReference>
<evidence type="ECO:0000256" key="16">
    <source>
        <dbReference type="ARBA" id="ARBA00047493"/>
    </source>
</evidence>
<evidence type="ECO:0000256" key="2">
    <source>
        <dbReference type="ARBA" id="ARBA00001946"/>
    </source>
</evidence>
<evidence type="ECO:0000256" key="14">
    <source>
        <dbReference type="ARBA" id="ARBA00022909"/>
    </source>
</evidence>
<proteinExistence type="inferred from homology"/>
<dbReference type="EC" id="2.5.1.15" evidence="6"/>
<evidence type="ECO:0000256" key="15">
    <source>
        <dbReference type="ARBA" id="ARBA00023268"/>
    </source>
</evidence>
<evidence type="ECO:0000256" key="9">
    <source>
        <dbReference type="ARBA" id="ARBA00022679"/>
    </source>
</evidence>
<evidence type="ECO:0000256" key="17">
    <source>
        <dbReference type="ARBA" id="ARBA00057011"/>
    </source>
</evidence>
<evidence type="ECO:0000313" key="21">
    <source>
        <dbReference type="EMBL" id="KOX92489.1"/>
    </source>
</evidence>
<dbReference type="InterPro" id="IPR036615">
    <property type="entry name" value="Mur_ligase_C_dom_sf"/>
</dbReference>
<dbReference type="InterPro" id="IPR036565">
    <property type="entry name" value="Mur-like_cat_sf"/>
</dbReference>
<evidence type="ECO:0000313" key="22">
    <source>
        <dbReference type="Proteomes" id="UP000037729"/>
    </source>
</evidence>
<evidence type="ECO:0000256" key="19">
    <source>
        <dbReference type="ARBA" id="ARBA00068433"/>
    </source>
</evidence>
<dbReference type="GO" id="GO:0046654">
    <property type="term" value="P:tetrahydrofolate biosynthetic process"/>
    <property type="evidence" value="ECO:0007669"/>
    <property type="project" value="TreeGrafter"/>
</dbReference>
<comment type="pathway">
    <text evidence="3">Cofactor biosynthesis; tetrahydrofolate biosynthesis; 7,8-dihydrofolate from 2-amino-4-hydroxy-6-hydroxymethyl-7,8-dihydropteridine diphosphate and 4-aminobenzoate: step 1/2.</text>
</comment>